<dbReference type="KEGG" id="npy:NPRO_15540"/>
<dbReference type="NCBIfam" id="TIGR02595">
    <property type="entry name" value="PEP_CTERM"/>
    <property type="match status" value="1"/>
</dbReference>
<gene>
    <name evidence="3" type="ORF">NPRO_15540</name>
</gene>
<evidence type="ECO:0000259" key="2">
    <source>
        <dbReference type="Pfam" id="PF07589"/>
    </source>
</evidence>
<evidence type="ECO:0000313" key="4">
    <source>
        <dbReference type="Proteomes" id="UP000662873"/>
    </source>
</evidence>
<feature type="chain" id="PRO_5035213931" description="Ice-binding protein C-terminal domain-containing protein" evidence="1">
    <location>
        <begin position="29"/>
        <end position="241"/>
    </location>
</feature>
<evidence type="ECO:0000256" key="1">
    <source>
        <dbReference type="SAM" id="SignalP"/>
    </source>
</evidence>
<organism evidence="3 4">
    <name type="scientific">Candidatus Nitrosymbiomonas proteolyticus</name>
    <dbReference type="NCBI Taxonomy" id="2608984"/>
    <lineage>
        <taxon>Bacteria</taxon>
        <taxon>Bacillati</taxon>
        <taxon>Armatimonadota</taxon>
        <taxon>Armatimonadota incertae sedis</taxon>
        <taxon>Candidatus Nitrosymbiomonas</taxon>
    </lineage>
</organism>
<sequence>MNRLRNFAFRATRLALPFVVGSVTLAQAVVVPNSLAAAEGNSSETLPFYSSGFMRFQQVYDASQFSAMSGGAFISAMRFRPDSVQGAAFSHSTTIDVWLSTTAYAPDNLSSTFADNVGADETQVFSGSVALSSANTGGVPRDFDVVLTFSTPFLYNPANGNLLWEVKRYSATTTFHYLDAEDTFGDSISMLWNEPNAQAPTGVARTSGLVTKFDFVPVPEPTTAVVLALGALALARRRTRT</sequence>
<feature type="domain" description="Ice-binding protein C-terminal" evidence="2">
    <location>
        <begin position="217"/>
        <end position="238"/>
    </location>
</feature>
<keyword evidence="1" id="KW-0732">Signal</keyword>
<evidence type="ECO:0000313" key="3">
    <source>
        <dbReference type="EMBL" id="BBO23959.1"/>
    </source>
</evidence>
<name>A0A809R933_9BACT</name>
<dbReference type="Pfam" id="PF07589">
    <property type="entry name" value="PEP-CTERM"/>
    <property type="match status" value="1"/>
</dbReference>
<accession>A0A809R933</accession>
<dbReference type="Proteomes" id="UP000662873">
    <property type="component" value="Chromosome"/>
</dbReference>
<proteinExistence type="predicted"/>
<protein>
    <recommendedName>
        <fullName evidence="2">Ice-binding protein C-terminal domain-containing protein</fullName>
    </recommendedName>
</protein>
<feature type="signal peptide" evidence="1">
    <location>
        <begin position="1"/>
        <end position="28"/>
    </location>
</feature>
<dbReference type="InterPro" id="IPR013424">
    <property type="entry name" value="Ice-binding_C"/>
</dbReference>
<dbReference type="EMBL" id="AP021858">
    <property type="protein sequence ID" value="BBO23959.1"/>
    <property type="molecule type" value="Genomic_DNA"/>
</dbReference>
<dbReference type="AlphaFoldDB" id="A0A809R933"/>
<reference evidence="3" key="1">
    <citation type="journal article" name="DNA Res.">
        <title>The physiological potential of anammox bacteria as revealed by their core genome structure.</title>
        <authorList>
            <person name="Okubo T."/>
            <person name="Toyoda A."/>
            <person name="Fukuhara K."/>
            <person name="Uchiyama I."/>
            <person name="Harigaya Y."/>
            <person name="Kuroiwa M."/>
            <person name="Suzuki T."/>
            <person name="Murakami Y."/>
            <person name="Suwa Y."/>
            <person name="Takami H."/>
        </authorList>
    </citation>
    <scope>NUCLEOTIDE SEQUENCE</scope>
    <source>
        <strain evidence="3">317325-2</strain>
    </source>
</reference>